<dbReference type="InterPro" id="IPR002893">
    <property type="entry name" value="Znf_MYND"/>
</dbReference>
<dbReference type="AlphaFoldDB" id="A0A2P6VNS5"/>
<dbReference type="GO" id="GO:0008270">
    <property type="term" value="F:zinc ion binding"/>
    <property type="evidence" value="ECO:0007669"/>
    <property type="project" value="UniProtKB-KW"/>
</dbReference>
<evidence type="ECO:0000313" key="9">
    <source>
        <dbReference type="Proteomes" id="UP000239649"/>
    </source>
</evidence>
<name>A0A2P6VNS5_9CHLO</name>
<accession>A0A2P6VNS5</accession>
<proteinExistence type="predicted"/>
<evidence type="ECO:0000256" key="4">
    <source>
        <dbReference type="PROSITE-ProRule" id="PRU00134"/>
    </source>
</evidence>
<protein>
    <submittedName>
        <fullName evidence="8">Ubiquitin carboxyl-terminal hydrolase 18-like</fullName>
    </submittedName>
</protein>
<evidence type="ECO:0000259" key="7">
    <source>
        <dbReference type="PROSITE" id="PS50865"/>
    </source>
</evidence>
<feature type="compositionally biased region" description="Basic and acidic residues" evidence="5">
    <location>
        <begin position="171"/>
        <end position="181"/>
    </location>
</feature>
<dbReference type="SUPFAM" id="SSF144232">
    <property type="entry name" value="HIT/MYND zinc finger-like"/>
    <property type="match status" value="1"/>
</dbReference>
<keyword evidence="2 4" id="KW-0863">Zinc-finger</keyword>
<evidence type="ECO:0000256" key="3">
    <source>
        <dbReference type="ARBA" id="ARBA00022833"/>
    </source>
</evidence>
<sequence>MAEYNGVWALIPQECSNVDPNSATQQGSEGFLEDSWKAYVGSLMPDLVPGIVLGSIAAAGSPLLCCMVFRALEPQAQDLGGQAGPCRRPRHEPGRASQAECLGRAPLCLGRAQAAAASRPLQHCSRCQATCYCCAACQEAHWRASHRWVCKEALPPAAEAAPAEAAPAEGPAKEQPAKKEG</sequence>
<keyword evidence="1" id="KW-0479">Metal-binding</keyword>
<feature type="compositionally biased region" description="Low complexity" evidence="5">
    <location>
        <begin position="160"/>
        <end position="170"/>
    </location>
</feature>
<evidence type="ECO:0000256" key="2">
    <source>
        <dbReference type="ARBA" id="ARBA00022771"/>
    </source>
</evidence>
<comment type="caution">
    <text evidence="8">The sequence shown here is derived from an EMBL/GenBank/DDBJ whole genome shotgun (WGS) entry which is preliminary data.</text>
</comment>
<dbReference type="EMBL" id="LHPF02000002">
    <property type="protein sequence ID" value="PSC75730.1"/>
    <property type="molecule type" value="Genomic_DNA"/>
</dbReference>
<evidence type="ECO:0000313" key="8">
    <source>
        <dbReference type="EMBL" id="PSC75730.1"/>
    </source>
</evidence>
<keyword evidence="9" id="KW-1185">Reference proteome</keyword>
<keyword evidence="3" id="KW-0862">Zinc</keyword>
<dbReference type="Gene3D" id="6.10.140.2220">
    <property type="match status" value="1"/>
</dbReference>
<keyword evidence="6" id="KW-0812">Transmembrane</keyword>
<reference evidence="8 9" key="1">
    <citation type="journal article" date="2018" name="Plant J.">
        <title>Genome sequences of Chlorella sorokiniana UTEX 1602 and Micractinium conductrix SAG 241.80: implications to maltose excretion by a green alga.</title>
        <authorList>
            <person name="Arriola M.B."/>
            <person name="Velmurugan N."/>
            <person name="Zhang Y."/>
            <person name="Plunkett M.H."/>
            <person name="Hondzo H."/>
            <person name="Barney B.M."/>
        </authorList>
    </citation>
    <scope>NUCLEOTIDE SEQUENCE [LARGE SCALE GENOMIC DNA]</scope>
    <source>
        <strain evidence="8 9">SAG 241.80</strain>
    </source>
</reference>
<keyword evidence="6" id="KW-1133">Transmembrane helix</keyword>
<dbReference type="GO" id="GO:0016787">
    <property type="term" value="F:hydrolase activity"/>
    <property type="evidence" value="ECO:0007669"/>
    <property type="project" value="UniProtKB-KW"/>
</dbReference>
<evidence type="ECO:0000256" key="6">
    <source>
        <dbReference type="SAM" id="Phobius"/>
    </source>
</evidence>
<feature type="domain" description="MYND-type" evidence="7">
    <location>
        <begin position="108"/>
        <end position="150"/>
    </location>
</feature>
<feature type="region of interest" description="Disordered" evidence="5">
    <location>
        <begin position="160"/>
        <end position="181"/>
    </location>
</feature>
<feature type="transmembrane region" description="Helical" evidence="6">
    <location>
        <begin position="47"/>
        <end position="69"/>
    </location>
</feature>
<keyword evidence="6" id="KW-0472">Membrane</keyword>
<dbReference type="PROSITE" id="PS50865">
    <property type="entry name" value="ZF_MYND_2"/>
    <property type="match status" value="1"/>
</dbReference>
<evidence type="ECO:0000256" key="5">
    <source>
        <dbReference type="SAM" id="MobiDB-lite"/>
    </source>
</evidence>
<evidence type="ECO:0000256" key="1">
    <source>
        <dbReference type="ARBA" id="ARBA00022723"/>
    </source>
</evidence>
<dbReference type="Pfam" id="PF01753">
    <property type="entry name" value="zf-MYND"/>
    <property type="match status" value="1"/>
</dbReference>
<gene>
    <name evidence="8" type="ORF">C2E20_1011</name>
</gene>
<organism evidence="8 9">
    <name type="scientific">Micractinium conductrix</name>
    <dbReference type="NCBI Taxonomy" id="554055"/>
    <lineage>
        <taxon>Eukaryota</taxon>
        <taxon>Viridiplantae</taxon>
        <taxon>Chlorophyta</taxon>
        <taxon>core chlorophytes</taxon>
        <taxon>Trebouxiophyceae</taxon>
        <taxon>Chlorellales</taxon>
        <taxon>Chlorellaceae</taxon>
        <taxon>Chlorella clade</taxon>
        <taxon>Micractinium</taxon>
    </lineage>
</organism>
<dbReference type="Proteomes" id="UP000239649">
    <property type="component" value="Unassembled WGS sequence"/>
</dbReference>